<evidence type="ECO:0000256" key="18">
    <source>
        <dbReference type="ARBA" id="ARBA00023012"/>
    </source>
</evidence>
<keyword evidence="20 24" id="KW-0472">Membrane</keyword>
<feature type="transmembrane region" description="Helical" evidence="24">
    <location>
        <begin position="104"/>
        <end position="131"/>
    </location>
</feature>
<dbReference type="InterPro" id="IPR050482">
    <property type="entry name" value="Sensor_HK_TwoCompSys"/>
</dbReference>
<gene>
    <name evidence="26" type="ORF">BC351_03520</name>
</gene>
<dbReference type="SUPFAM" id="SSF55874">
    <property type="entry name" value="ATPase domain of HSP90 chaperone/DNA topoisomerase II/histidine kinase"/>
    <property type="match status" value="1"/>
</dbReference>
<evidence type="ECO:0000256" key="14">
    <source>
        <dbReference type="ARBA" id="ARBA00022777"/>
    </source>
</evidence>
<dbReference type="CDD" id="cd16917">
    <property type="entry name" value="HATPase_UhpB-NarQ-NarX-like"/>
    <property type="match status" value="1"/>
</dbReference>
<keyword evidence="11 24" id="KW-0812">Transmembrane</keyword>
<evidence type="ECO:0000256" key="4">
    <source>
        <dbReference type="ARBA" id="ARBA00004651"/>
    </source>
</evidence>
<evidence type="ECO:0000256" key="10">
    <source>
        <dbReference type="ARBA" id="ARBA00022679"/>
    </source>
</evidence>
<feature type="transmembrane region" description="Helical" evidence="24">
    <location>
        <begin position="36"/>
        <end position="54"/>
    </location>
</feature>
<feature type="domain" description="Histidine kinase" evidence="25">
    <location>
        <begin position="448"/>
        <end position="540"/>
    </location>
</feature>
<comment type="subcellular location">
    <subcellularLocation>
        <location evidence="4">Cell membrane</location>
        <topology evidence="4">Multi-pass membrane protein</topology>
    </subcellularLocation>
    <subcellularLocation>
        <location evidence="3">Cytoplasm</location>
    </subcellularLocation>
</comment>
<evidence type="ECO:0000313" key="26">
    <source>
        <dbReference type="EMBL" id="OPH57601.1"/>
    </source>
</evidence>
<dbReference type="Pfam" id="PF02518">
    <property type="entry name" value="HATPase_c"/>
    <property type="match status" value="1"/>
</dbReference>
<evidence type="ECO:0000256" key="3">
    <source>
        <dbReference type="ARBA" id="ARBA00004496"/>
    </source>
</evidence>
<dbReference type="PRINTS" id="PR00344">
    <property type="entry name" value="BCTRLSENSOR"/>
</dbReference>
<evidence type="ECO:0000256" key="9">
    <source>
        <dbReference type="ARBA" id="ARBA00022490"/>
    </source>
</evidence>
<evidence type="ECO:0000256" key="11">
    <source>
        <dbReference type="ARBA" id="ARBA00022692"/>
    </source>
</evidence>
<dbReference type="InterPro" id="IPR003594">
    <property type="entry name" value="HATPase_dom"/>
</dbReference>
<evidence type="ECO:0000256" key="22">
    <source>
        <dbReference type="ARBA" id="ARBA00030800"/>
    </source>
</evidence>
<keyword evidence="8" id="KW-0004">4Fe-4S</keyword>
<evidence type="ECO:0000256" key="1">
    <source>
        <dbReference type="ARBA" id="ARBA00000085"/>
    </source>
</evidence>
<dbReference type="Pfam" id="PF07730">
    <property type="entry name" value="HisKA_3"/>
    <property type="match status" value="1"/>
</dbReference>
<evidence type="ECO:0000256" key="19">
    <source>
        <dbReference type="ARBA" id="ARBA00023014"/>
    </source>
</evidence>
<evidence type="ECO:0000256" key="13">
    <source>
        <dbReference type="ARBA" id="ARBA00022741"/>
    </source>
</evidence>
<dbReference type="GO" id="GO:0000155">
    <property type="term" value="F:phosphorelay sensor kinase activity"/>
    <property type="evidence" value="ECO:0007669"/>
    <property type="project" value="InterPro"/>
</dbReference>
<evidence type="ECO:0000256" key="2">
    <source>
        <dbReference type="ARBA" id="ARBA00001966"/>
    </source>
</evidence>
<organism evidence="26 27">
    <name type="scientific">Paenibacillus ferrarius</name>
    <dbReference type="NCBI Taxonomy" id="1469647"/>
    <lineage>
        <taxon>Bacteria</taxon>
        <taxon>Bacillati</taxon>
        <taxon>Bacillota</taxon>
        <taxon>Bacilli</taxon>
        <taxon>Bacillales</taxon>
        <taxon>Paenibacillaceae</taxon>
        <taxon>Paenibacillus</taxon>
    </lineage>
</organism>
<keyword evidence="18" id="KW-0902">Two-component regulatory system</keyword>
<evidence type="ECO:0000313" key="27">
    <source>
        <dbReference type="Proteomes" id="UP000190626"/>
    </source>
</evidence>
<dbReference type="AlphaFoldDB" id="A0A1V4HK10"/>
<evidence type="ECO:0000256" key="24">
    <source>
        <dbReference type="SAM" id="Phobius"/>
    </source>
</evidence>
<feature type="transmembrane region" description="Helical" evidence="24">
    <location>
        <begin position="66"/>
        <end position="84"/>
    </location>
</feature>
<dbReference type="GO" id="GO:0051539">
    <property type="term" value="F:4 iron, 4 sulfur cluster binding"/>
    <property type="evidence" value="ECO:0007669"/>
    <property type="project" value="UniProtKB-KW"/>
</dbReference>
<evidence type="ECO:0000256" key="12">
    <source>
        <dbReference type="ARBA" id="ARBA00022723"/>
    </source>
</evidence>
<dbReference type="Proteomes" id="UP000190626">
    <property type="component" value="Unassembled WGS sequence"/>
</dbReference>
<dbReference type="PROSITE" id="PS50109">
    <property type="entry name" value="HIS_KIN"/>
    <property type="match status" value="1"/>
</dbReference>
<dbReference type="InterPro" id="IPR005467">
    <property type="entry name" value="His_kinase_dom"/>
</dbReference>
<dbReference type="GO" id="GO:0005737">
    <property type="term" value="C:cytoplasm"/>
    <property type="evidence" value="ECO:0007669"/>
    <property type="project" value="UniProtKB-SubCell"/>
</dbReference>
<dbReference type="PANTHER" id="PTHR24421">
    <property type="entry name" value="NITRATE/NITRITE SENSOR PROTEIN NARX-RELATED"/>
    <property type="match status" value="1"/>
</dbReference>
<dbReference type="Gene3D" id="3.30.565.10">
    <property type="entry name" value="Histidine kinase-like ATPase, C-terminal domain"/>
    <property type="match status" value="1"/>
</dbReference>
<keyword evidence="9" id="KW-0963">Cytoplasm</keyword>
<dbReference type="GO" id="GO:0005524">
    <property type="term" value="F:ATP binding"/>
    <property type="evidence" value="ECO:0007669"/>
    <property type="project" value="UniProtKB-KW"/>
</dbReference>
<dbReference type="PANTHER" id="PTHR24421:SF37">
    <property type="entry name" value="SENSOR HISTIDINE KINASE NARS"/>
    <property type="match status" value="1"/>
</dbReference>
<evidence type="ECO:0000256" key="5">
    <source>
        <dbReference type="ARBA" id="ARBA00012438"/>
    </source>
</evidence>
<evidence type="ECO:0000256" key="7">
    <source>
        <dbReference type="ARBA" id="ARBA00022475"/>
    </source>
</evidence>
<comment type="caution">
    <text evidence="26">The sequence shown here is derived from an EMBL/GenBank/DDBJ whole genome shotgun (WGS) entry which is preliminary data.</text>
</comment>
<dbReference type="GO" id="GO:0005886">
    <property type="term" value="C:plasma membrane"/>
    <property type="evidence" value="ECO:0007669"/>
    <property type="project" value="UniProtKB-SubCell"/>
</dbReference>
<keyword evidence="16 24" id="KW-1133">Transmembrane helix</keyword>
<dbReference type="Gene3D" id="1.20.5.1930">
    <property type="match status" value="1"/>
</dbReference>
<name>A0A1V4HK10_9BACL</name>
<dbReference type="InterPro" id="IPR011712">
    <property type="entry name" value="Sig_transdc_His_kin_sub3_dim/P"/>
</dbReference>
<evidence type="ECO:0000256" key="6">
    <source>
        <dbReference type="ARBA" id="ARBA00017322"/>
    </source>
</evidence>
<feature type="transmembrane region" description="Helical" evidence="24">
    <location>
        <begin position="147"/>
        <end position="165"/>
    </location>
</feature>
<keyword evidence="15" id="KW-0067">ATP-binding</keyword>
<dbReference type="OrthoDB" id="9781904at2"/>
<keyword evidence="12" id="KW-0479">Metal-binding</keyword>
<dbReference type="RefSeq" id="WP_158082083.1">
    <property type="nucleotide sequence ID" value="NZ_MBTG01000012.1"/>
</dbReference>
<dbReference type="EMBL" id="MBTG01000012">
    <property type="protein sequence ID" value="OPH57601.1"/>
    <property type="molecule type" value="Genomic_DNA"/>
</dbReference>
<keyword evidence="13" id="KW-0547">Nucleotide-binding</keyword>
<dbReference type="SMART" id="SM00387">
    <property type="entry name" value="HATPase_c"/>
    <property type="match status" value="1"/>
</dbReference>
<keyword evidence="23" id="KW-0175">Coiled coil</keyword>
<keyword evidence="7" id="KW-1003">Cell membrane</keyword>
<feature type="coiled-coil region" evidence="23">
    <location>
        <begin position="318"/>
        <end position="345"/>
    </location>
</feature>
<evidence type="ECO:0000256" key="16">
    <source>
        <dbReference type="ARBA" id="ARBA00022989"/>
    </source>
</evidence>
<dbReference type="GO" id="GO:0046872">
    <property type="term" value="F:metal ion binding"/>
    <property type="evidence" value="ECO:0007669"/>
    <property type="project" value="UniProtKB-KW"/>
</dbReference>
<dbReference type="InterPro" id="IPR036890">
    <property type="entry name" value="HATPase_C_sf"/>
</dbReference>
<evidence type="ECO:0000256" key="21">
    <source>
        <dbReference type="ARBA" id="ARBA00024827"/>
    </source>
</evidence>
<evidence type="ECO:0000256" key="20">
    <source>
        <dbReference type="ARBA" id="ARBA00023136"/>
    </source>
</evidence>
<feature type="transmembrane region" description="Helical" evidence="24">
    <location>
        <begin position="12"/>
        <end position="30"/>
    </location>
</feature>
<dbReference type="EC" id="2.7.13.3" evidence="5"/>
<comment type="catalytic activity">
    <reaction evidence="1">
        <text>ATP + protein L-histidine = ADP + protein N-phospho-L-histidine.</text>
        <dbReference type="EC" id="2.7.13.3"/>
    </reaction>
</comment>
<comment type="cofactor">
    <cofactor evidence="2">
        <name>[4Fe-4S] cluster</name>
        <dbReference type="ChEBI" id="CHEBI:49883"/>
    </cofactor>
</comment>
<accession>A0A1V4HK10</accession>
<evidence type="ECO:0000259" key="25">
    <source>
        <dbReference type="PROSITE" id="PS50109"/>
    </source>
</evidence>
<evidence type="ECO:0000256" key="15">
    <source>
        <dbReference type="ARBA" id="ARBA00022840"/>
    </source>
</evidence>
<keyword evidence="19" id="KW-0411">Iron-sulfur</keyword>
<keyword evidence="14" id="KW-0418">Kinase</keyword>
<keyword evidence="10" id="KW-0808">Transferase</keyword>
<dbReference type="STRING" id="1469647.BC351_03520"/>
<sequence>MRRMFSAEGQVFYLYRYISLAVTSLVYAIEDRGPPIGLKMCIILSLFLFAKWITDMYTKSGQASRVIKITVGLEMAGMMILHLLSGGMESPFLWCVFNPAWMAASYLSSVYCWFMMISYFLFVTAFSFIFVNPNHQALGHMLISDNHFYLVLLFMTLSIQLLVGVKTRLEIANTRTTETMEHMKSLYQIVEAATHSESENLKIIFAEFALKLTRLRMSFFWDVNGHERDERIITQGVTQAGVEASLSAAIESNVTELRQLDSCMVMTLPEQGEFLVIPIKSSTRFWGVMGVKIERSSYEEGRHWFVKQLYFLSELCAVILERHQLERIENQLMIIEEQNRIADEMHDSVSQYMFGIVYAVHSLNRKWDDISTDQIKEQLQVIQESSVAASQELRSTIYSLSSRKNGGDFWITTVKSHLDSLSKLHAVKVNFKVTGDDHGLPLNYQKALFRIISEATGNAIRHGSSTQIFVELSIKISEIHLSVLDNGRGFSVTERLSDPMSSGLGVNNMKLLVHSLGGTIDITSNEGKGTHIQVALPIQQQEQKVPDELQAMG</sequence>
<protein>
    <recommendedName>
        <fullName evidence="6">Oxygen sensor histidine kinase NreB</fullName>
        <ecNumber evidence="5">2.7.13.3</ecNumber>
    </recommendedName>
    <alternativeName>
        <fullName evidence="22">Nitrogen regulation protein B</fullName>
    </alternativeName>
</protein>
<dbReference type="InterPro" id="IPR004358">
    <property type="entry name" value="Sig_transdc_His_kin-like_C"/>
</dbReference>
<evidence type="ECO:0000256" key="23">
    <source>
        <dbReference type="SAM" id="Coils"/>
    </source>
</evidence>
<keyword evidence="17" id="KW-0408">Iron</keyword>
<keyword evidence="27" id="KW-1185">Reference proteome</keyword>
<comment type="function">
    <text evidence="21">Member of the two-component regulatory system NreB/NreC involved in the control of dissimilatory nitrate/nitrite reduction in response to oxygen. NreB functions as a direct oxygen sensor histidine kinase which is autophosphorylated, in the absence of oxygen, probably at the conserved histidine residue, and transfers its phosphate group probably to a conserved aspartate residue of NreC. NreB/NreC activates the expression of the nitrate (narGHJI) and nitrite (nir) reductase operons, as well as the putative nitrate transporter gene narT.</text>
</comment>
<evidence type="ECO:0000256" key="8">
    <source>
        <dbReference type="ARBA" id="ARBA00022485"/>
    </source>
</evidence>
<reference evidence="27" key="1">
    <citation type="submission" date="2016-07" db="EMBL/GenBank/DDBJ databases">
        <authorList>
            <person name="Florea S."/>
            <person name="Webb J.S."/>
            <person name="Jaromczyk J."/>
            <person name="Schardl C.L."/>
        </authorList>
    </citation>
    <scope>NUCLEOTIDE SEQUENCE [LARGE SCALE GENOMIC DNA]</scope>
    <source>
        <strain evidence="27">CY1</strain>
    </source>
</reference>
<dbReference type="GO" id="GO:0046983">
    <property type="term" value="F:protein dimerization activity"/>
    <property type="evidence" value="ECO:0007669"/>
    <property type="project" value="InterPro"/>
</dbReference>
<evidence type="ECO:0000256" key="17">
    <source>
        <dbReference type="ARBA" id="ARBA00023004"/>
    </source>
</evidence>
<proteinExistence type="predicted"/>